<evidence type="ECO:0000313" key="2">
    <source>
        <dbReference type="EMBL" id="OIW34283.1"/>
    </source>
</evidence>
<dbReference type="EMBL" id="KV875093">
    <property type="protein sequence ID" value="OIW34283.1"/>
    <property type="molecule type" value="Genomic_DNA"/>
</dbReference>
<feature type="compositionally biased region" description="Polar residues" evidence="1">
    <location>
        <begin position="183"/>
        <end position="195"/>
    </location>
</feature>
<dbReference type="AlphaFoldDB" id="A0A1J7J4I3"/>
<proteinExistence type="predicted"/>
<evidence type="ECO:0000313" key="3">
    <source>
        <dbReference type="Proteomes" id="UP000182658"/>
    </source>
</evidence>
<dbReference type="InParanoid" id="A0A1J7J4I3"/>
<feature type="compositionally biased region" description="Low complexity" evidence="1">
    <location>
        <begin position="160"/>
        <end position="169"/>
    </location>
</feature>
<evidence type="ECO:0000256" key="1">
    <source>
        <dbReference type="SAM" id="MobiDB-lite"/>
    </source>
</evidence>
<keyword evidence="3" id="KW-1185">Reference proteome</keyword>
<feature type="region of interest" description="Disordered" evidence="1">
    <location>
        <begin position="160"/>
        <end position="224"/>
    </location>
</feature>
<sequence>MAPKIESLGKNLPKKGFIYDRSKYVFSDRKSGGKVVLAIQAAAHATRIHPSAVDHHIAMFFSFAADMAHTIRSHGDNFWRVVMKQVAWARDNKTITPIIVKELTRYVMEARLRCRAHTPDLPFHELNITAIAVDRFFANLEEAGMDRYIPVLEAEADGAEQTIQPTEPQQPEKTEGSNEDTPDQATKINQATETNVPEAVPKRKVTFGESDGKEDDDDLPRAKKQQLTADGTFVVTSYGEKGNKTHFKGQKRIDADLQRLALRFRALGLSGRRYSFNRFCP</sequence>
<gene>
    <name evidence="2" type="ORF">CONLIGDRAFT_638657</name>
</gene>
<organism evidence="2 3">
    <name type="scientific">Coniochaeta ligniaria NRRL 30616</name>
    <dbReference type="NCBI Taxonomy" id="1408157"/>
    <lineage>
        <taxon>Eukaryota</taxon>
        <taxon>Fungi</taxon>
        <taxon>Dikarya</taxon>
        <taxon>Ascomycota</taxon>
        <taxon>Pezizomycotina</taxon>
        <taxon>Sordariomycetes</taxon>
        <taxon>Sordariomycetidae</taxon>
        <taxon>Coniochaetales</taxon>
        <taxon>Coniochaetaceae</taxon>
        <taxon>Coniochaeta</taxon>
    </lineage>
</organism>
<accession>A0A1J7J4I3</accession>
<name>A0A1J7J4I3_9PEZI</name>
<protein>
    <submittedName>
        <fullName evidence="2">Uncharacterized protein</fullName>
    </submittedName>
</protein>
<dbReference type="Proteomes" id="UP000182658">
    <property type="component" value="Unassembled WGS sequence"/>
</dbReference>
<reference evidence="2 3" key="1">
    <citation type="submission" date="2016-10" db="EMBL/GenBank/DDBJ databases">
        <title>Draft genome sequence of Coniochaeta ligniaria NRRL30616, a lignocellulolytic fungus for bioabatement of inhibitors in plant biomass hydrolysates.</title>
        <authorList>
            <consortium name="DOE Joint Genome Institute"/>
            <person name="Jimenez D.J."/>
            <person name="Hector R.E."/>
            <person name="Riley R."/>
            <person name="Sun H."/>
            <person name="Grigoriev I.V."/>
            <person name="Van Elsas J.D."/>
            <person name="Nichols N.N."/>
        </authorList>
    </citation>
    <scope>NUCLEOTIDE SEQUENCE [LARGE SCALE GENOMIC DNA]</scope>
    <source>
        <strain evidence="2 3">NRRL 30616</strain>
    </source>
</reference>